<dbReference type="SUPFAM" id="SSF54211">
    <property type="entry name" value="Ribosomal protein S5 domain 2-like"/>
    <property type="match status" value="1"/>
</dbReference>
<proteinExistence type="inferred from homology"/>
<comment type="pathway">
    <text evidence="1 13">Amino-acid biosynthesis; L-threonine biosynthesis; L-threonine from L-aspartate: step 4/5.</text>
</comment>
<evidence type="ECO:0000256" key="6">
    <source>
        <dbReference type="ARBA" id="ARBA00022679"/>
    </source>
</evidence>
<comment type="subcellular location">
    <subcellularLocation>
        <location evidence="13">Cytoplasm</location>
    </subcellularLocation>
</comment>
<evidence type="ECO:0000259" key="14">
    <source>
        <dbReference type="Pfam" id="PF00288"/>
    </source>
</evidence>
<evidence type="ECO:0000313" key="17">
    <source>
        <dbReference type="Proteomes" id="UP000001405"/>
    </source>
</evidence>
<evidence type="ECO:0000256" key="2">
    <source>
        <dbReference type="ARBA" id="ARBA00007370"/>
    </source>
</evidence>
<dbReference type="EC" id="2.7.1.39" evidence="3 13"/>
<dbReference type="PANTHER" id="PTHR20861">
    <property type="entry name" value="HOMOSERINE/4-DIPHOSPHOCYTIDYL-2-C-METHYL-D-ERYTHRITOL KINASE"/>
    <property type="match status" value="1"/>
</dbReference>
<dbReference type="InterPro" id="IPR000870">
    <property type="entry name" value="Homoserine_kinase"/>
</dbReference>
<feature type="domain" description="GHMP kinase N-terminal" evidence="14">
    <location>
        <begin position="62"/>
        <end position="144"/>
    </location>
</feature>
<dbReference type="NCBIfam" id="TIGR00191">
    <property type="entry name" value="thrB"/>
    <property type="match status" value="1"/>
</dbReference>
<dbReference type="Pfam" id="PF00288">
    <property type="entry name" value="GHMP_kinases_N"/>
    <property type="match status" value="1"/>
</dbReference>
<evidence type="ECO:0000256" key="11">
    <source>
        <dbReference type="ARBA" id="ARBA00049375"/>
    </source>
</evidence>
<dbReference type="Gene3D" id="3.30.70.890">
    <property type="entry name" value="GHMP kinase, C-terminal domain"/>
    <property type="match status" value="1"/>
</dbReference>
<accession>D3EQ41</accession>
<reference evidence="16 17" key="1">
    <citation type="journal article" date="2010" name="Nature">
        <title>Metabolic streamlining in an open-ocean nitrogen-fixing cyanobacterium.</title>
        <authorList>
            <person name="Tripp H.J."/>
            <person name="Bench S.R."/>
            <person name="Turk K.A."/>
            <person name="Foster R.A."/>
            <person name="Desany B.A."/>
            <person name="Niazi F."/>
            <person name="Affourtit J.P."/>
            <person name="Zehr J.P."/>
        </authorList>
    </citation>
    <scope>NUCLEOTIDE SEQUENCE [LARGE SCALE GENOMIC DNA]</scope>
    <source>
        <strain evidence="17">ALOHA</strain>
    </source>
</reference>
<evidence type="ECO:0000256" key="7">
    <source>
        <dbReference type="ARBA" id="ARBA00022697"/>
    </source>
</evidence>
<dbReference type="PATRIC" id="fig|713887.8.peg.847"/>
<dbReference type="GO" id="GO:0009088">
    <property type="term" value="P:threonine biosynthetic process"/>
    <property type="evidence" value="ECO:0007669"/>
    <property type="project" value="UniProtKB-UniRule"/>
</dbReference>
<dbReference type="InterPro" id="IPR020568">
    <property type="entry name" value="Ribosomal_Su5_D2-typ_SF"/>
</dbReference>
<keyword evidence="9 13" id="KW-0418">Kinase</keyword>
<dbReference type="Proteomes" id="UP000001405">
    <property type="component" value="Chromosome"/>
</dbReference>
<evidence type="ECO:0000256" key="12">
    <source>
        <dbReference type="ARBA" id="ARBA00049954"/>
    </source>
</evidence>
<keyword evidence="7 13" id="KW-0791">Threonine biosynthesis</keyword>
<comment type="function">
    <text evidence="12 13">Catalyzes the ATP-dependent phosphorylation of L-homoserine to L-homoserine phosphate.</text>
</comment>
<name>D3EQ41_ATETH</name>
<dbReference type="PROSITE" id="PS00627">
    <property type="entry name" value="GHMP_KINASES_ATP"/>
    <property type="match status" value="1"/>
</dbReference>
<dbReference type="OrthoDB" id="9769912at2"/>
<evidence type="ECO:0000256" key="4">
    <source>
        <dbReference type="ARBA" id="ARBA00017858"/>
    </source>
</evidence>
<dbReference type="InterPro" id="IPR006203">
    <property type="entry name" value="GHMP_knse_ATP-bd_CS"/>
</dbReference>
<evidence type="ECO:0000313" key="16">
    <source>
        <dbReference type="EMBL" id="ADB95591.1"/>
    </source>
</evidence>
<dbReference type="Gene3D" id="3.30.230.10">
    <property type="match status" value="1"/>
</dbReference>
<keyword evidence="5 13" id="KW-0028">Amino-acid biosynthesis</keyword>
<dbReference type="GO" id="GO:0005524">
    <property type="term" value="F:ATP binding"/>
    <property type="evidence" value="ECO:0007669"/>
    <property type="project" value="UniProtKB-UniRule"/>
</dbReference>
<dbReference type="InterPro" id="IPR013750">
    <property type="entry name" value="GHMP_kinase_C_dom"/>
</dbReference>
<keyword evidence="13" id="KW-0963">Cytoplasm</keyword>
<comment type="catalytic activity">
    <reaction evidence="11 13">
        <text>L-homoserine + ATP = O-phospho-L-homoserine + ADP + H(+)</text>
        <dbReference type="Rhea" id="RHEA:13985"/>
        <dbReference type="ChEBI" id="CHEBI:15378"/>
        <dbReference type="ChEBI" id="CHEBI:30616"/>
        <dbReference type="ChEBI" id="CHEBI:57476"/>
        <dbReference type="ChEBI" id="CHEBI:57590"/>
        <dbReference type="ChEBI" id="CHEBI:456216"/>
        <dbReference type="EC" id="2.7.1.39"/>
    </reaction>
</comment>
<dbReference type="STRING" id="1453429.UCYN_09070"/>
<feature type="domain" description="GHMP kinase C-terminal" evidence="15">
    <location>
        <begin position="205"/>
        <end position="281"/>
    </location>
</feature>
<dbReference type="InterPro" id="IPR036554">
    <property type="entry name" value="GHMP_kinase_C_sf"/>
</dbReference>
<keyword evidence="8 13" id="KW-0547">Nucleotide-binding</keyword>
<dbReference type="PRINTS" id="PR00958">
    <property type="entry name" value="HOMSERKINASE"/>
</dbReference>
<keyword evidence="17" id="KW-1185">Reference proteome</keyword>
<dbReference type="PIRSF" id="PIRSF000676">
    <property type="entry name" value="Homoser_kin"/>
    <property type="match status" value="1"/>
</dbReference>
<dbReference type="AlphaFoldDB" id="D3EQ41"/>
<evidence type="ECO:0000256" key="1">
    <source>
        <dbReference type="ARBA" id="ARBA00005015"/>
    </source>
</evidence>
<dbReference type="KEGG" id="cyu:UCYN_09070"/>
<dbReference type="SUPFAM" id="SSF55060">
    <property type="entry name" value="GHMP Kinase, C-terminal domain"/>
    <property type="match status" value="1"/>
</dbReference>
<dbReference type="UniPathway" id="UPA00050">
    <property type="reaction ID" value="UER00064"/>
</dbReference>
<protein>
    <recommendedName>
        <fullName evidence="4 13">Homoserine kinase</fullName>
        <shortName evidence="13">HK</shortName>
        <shortName evidence="13">HSK</shortName>
        <ecNumber evidence="3 13">2.7.1.39</ecNumber>
    </recommendedName>
</protein>
<dbReference type="HOGENOM" id="CLU_041243_0_2_3"/>
<sequence>MSTISVIVPATTANIGPGFDCIGSALTMYNQFYFTKEEKSKSQLDIYVIGKEADKVKCDHNNLVYKAFTYLYRHIGEPLPIISIKIKLGIPLSKGLGSSATAIVGGLIGANELAGQPLSKIDLMNLAIQIEGHPDNVVPALFGKCQLAVKKNTDWEICPLNWHSSIVPIVAIPNFELLTEKARSVTPKTVLMSDAVFNISHIGLLIKSLETGNAKWLSEALHDKLHQPYRQHFIKGYENVRQAAIKAGAYGVVISGAGPTLLILSNFKNADNIKYVIKEAWLKEEVNSETQILSIDNYGVKIHYL</sequence>
<evidence type="ECO:0000259" key="15">
    <source>
        <dbReference type="Pfam" id="PF08544"/>
    </source>
</evidence>
<dbReference type="EMBL" id="CP001842">
    <property type="protein sequence ID" value="ADB95591.1"/>
    <property type="molecule type" value="Genomic_DNA"/>
</dbReference>
<evidence type="ECO:0000256" key="9">
    <source>
        <dbReference type="ARBA" id="ARBA00022777"/>
    </source>
</evidence>
<organism evidence="17">
    <name type="scientific">Atelocyanobacterium thalassa (isolate ALOHA)</name>
    <dbReference type="NCBI Taxonomy" id="1453429"/>
    <lineage>
        <taxon>Bacteria</taxon>
        <taxon>Bacillati</taxon>
        <taxon>Cyanobacteriota</taxon>
        <taxon>Cyanophyceae</taxon>
        <taxon>Oscillatoriophycideae</taxon>
        <taxon>Chroococcales</taxon>
        <taxon>Aphanothecaceae</taxon>
        <taxon>Candidatus Atelocyanobacterium</taxon>
        <taxon>Candidatus Atelocyanobacterium thalassae</taxon>
    </lineage>
</organism>
<dbReference type="InterPro" id="IPR014721">
    <property type="entry name" value="Ribsml_uS5_D2-typ_fold_subgr"/>
</dbReference>
<dbReference type="HAMAP" id="MF_00384">
    <property type="entry name" value="Homoser_kinase"/>
    <property type="match status" value="1"/>
</dbReference>
<gene>
    <name evidence="13" type="primary">thrB</name>
    <name evidence="16" type="ordered locus">UCYN_09070</name>
</gene>
<keyword evidence="10 13" id="KW-0067">ATP-binding</keyword>
<evidence type="ECO:0000256" key="5">
    <source>
        <dbReference type="ARBA" id="ARBA00022605"/>
    </source>
</evidence>
<evidence type="ECO:0000256" key="10">
    <source>
        <dbReference type="ARBA" id="ARBA00022840"/>
    </source>
</evidence>
<keyword evidence="6 13" id="KW-0808">Transferase</keyword>
<dbReference type="InterPro" id="IPR006204">
    <property type="entry name" value="GHMP_kinase_N_dom"/>
</dbReference>
<dbReference type="RefSeq" id="WP_012954278.1">
    <property type="nucleotide sequence ID" value="NC_013771.1"/>
</dbReference>
<dbReference type="Pfam" id="PF08544">
    <property type="entry name" value="GHMP_kinases_C"/>
    <property type="match status" value="1"/>
</dbReference>
<comment type="similarity">
    <text evidence="2 13">Belongs to the GHMP kinase family. Homoserine kinase subfamily.</text>
</comment>
<dbReference type="PANTHER" id="PTHR20861:SF1">
    <property type="entry name" value="HOMOSERINE KINASE"/>
    <property type="match status" value="1"/>
</dbReference>
<dbReference type="GO" id="GO:0004413">
    <property type="term" value="F:homoserine kinase activity"/>
    <property type="evidence" value="ECO:0007669"/>
    <property type="project" value="UniProtKB-UniRule"/>
</dbReference>
<evidence type="ECO:0000256" key="3">
    <source>
        <dbReference type="ARBA" id="ARBA00012078"/>
    </source>
</evidence>
<evidence type="ECO:0000256" key="13">
    <source>
        <dbReference type="HAMAP-Rule" id="MF_00384"/>
    </source>
</evidence>
<evidence type="ECO:0000256" key="8">
    <source>
        <dbReference type="ARBA" id="ARBA00022741"/>
    </source>
</evidence>
<dbReference type="GO" id="GO:0005737">
    <property type="term" value="C:cytoplasm"/>
    <property type="evidence" value="ECO:0007669"/>
    <property type="project" value="UniProtKB-SubCell"/>
</dbReference>
<feature type="binding site" evidence="13">
    <location>
        <begin position="91"/>
        <end position="101"/>
    </location>
    <ligand>
        <name>ATP</name>
        <dbReference type="ChEBI" id="CHEBI:30616"/>
    </ligand>
</feature>
<dbReference type="NCBIfam" id="NF002288">
    <property type="entry name" value="PRK01212.1-4"/>
    <property type="match status" value="1"/>
</dbReference>